<dbReference type="Gene3D" id="3.40.50.150">
    <property type="entry name" value="Vaccinia Virus protein VP39"/>
    <property type="match status" value="1"/>
</dbReference>
<keyword evidence="1" id="KW-0489">Methyltransferase</keyword>
<dbReference type="STRING" id="157910.SAMN05445850_8238"/>
<dbReference type="InterPro" id="IPR011990">
    <property type="entry name" value="TPR-like_helical_dom_sf"/>
</dbReference>
<keyword evidence="6" id="KW-1185">Reference proteome</keyword>
<keyword evidence="2" id="KW-0808">Transferase</keyword>
<dbReference type="PANTHER" id="PTHR43861:SF1">
    <property type="entry name" value="TRANS-ACONITATE 2-METHYLTRANSFERASE"/>
    <property type="match status" value="1"/>
</dbReference>
<dbReference type="PROSITE" id="PS50005">
    <property type="entry name" value="TPR"/>
    <property type="match status" value="1"/>
</dbReference>
<keyword evidence="3" id="KW-0802">TPR repeat</keyword>
<proteinExistence type="predicted"/>
<dbReference type="Pfam" id="PF13649">
    <property type="entry name" value="Methyltransf_25"/>
    <property type="match status" value="1"/>
</dbReference>
<evidence type="ECO:0000313" key="5">
    <source>
        <dbReference type="EMBL" id="SDR62517.1"/>
    </source>
</evidence>
<dbReference type="CDD" id="cd02440">
    <property type="entry name" value="AdoMet_MTases"/>
    <property type="match status" value="1"/>
</dbReference>
<dbReference type="GO" id="GO:0032259">
    <property type="term" value="P:methylation"/>
    <property type="evidence" value="ECO:0007669"/>
    <property type="project" value="UniProtKB-KW"/>
</dbReference>
<dbReference type="SUPFAM" id="SSF48452">
    <property type="entry name" value="TPR-like"/>
    <property type="match status" value="1"/>
</dbReference>
<dbReference type="SMART" id="SM00028">
    <property type="entry name" value="TPR"/>
    <property type="match status" value="3"/>
</dbReference>
<reference evidence="6" key="1">
    <citation type="submission" date="2016-10" db="EMBL/GenBank/DDBJ databases">
        <authorList>
            <person name="Varghese N."/>
            <person name="Submissions S."/>
        </authorList>
    </citation>
    <scope>NUCLEOTIDE SEQUENCE [LARGE SCALE GENOMIC DNA]</scope>
    <source>
        <strain evidence="6">DUS833</strain>
    </source>
</reference>
<dbReference type="InterPro" id="IPR019734">
    <property type="entry name" value="TPR_rpt"/>
</dbReference>
<accession>A0A1H1KKA4</accession>
<dbReference type="EMBL" id="FNKX01000005">
    <property type="protein sequence ID" value="SDR62517.1"/>
    <property type="molecule type" value="Genomic_DNA"/>
</dbReference>
<evidence type="ECO:0000256" key="1">
    <source>
        <dbReference type="ARBA" id="ARBA00022603"/>
    </source>
</evidence>
<dbReference type="InterPro" id="IPR041698">
    <property type="entry name" value="Methyltransf_25"/>
</dbReference>
<feature type="repeat" description="TPR" evidence="3">
    <location>
        <begin position="98"/>
        <end position="131"/>
    </location>
</feature>
<evidence type="ECO:0000313" key="6">
    <source>
        <dbReference type="Proteomes" id="UP000199365"/>
    </source>
</evidence>
<dbReference type="SUPFAM" id="SSF53335">
    <property type="entry name" value="S-adenosyl-L-methionine-dependent methyltransferases"/>
    <property type="match status" value="1"/>
</dbReference>
<dbReference type="Gene3D" id="1.25.40.10">
    <property type="entry name" value="Tetratricopeptide repeat domain"/>
    <property type="match status" value="1"/>
</dbReference>
<gene>
    <name evidence="5" type="ORF">SAMN05445850_8238</name>
</gene>
<dbReference type="GO" id="GO:0008168">
    <property type="term" value="F:methyltransferase activity"/>
    <property type="evidence" value="ECO:0007669"/>
    <property type="project" value="UniProtKB-KW"/>
</dbReference>
<sequence>MDCGEFADDTNGAIMSVSRTSLPPGGEALSQHVRDAWTSGRREDARTLADRLAEAAAERGDAAGLHLAAAVALACGLPELALARLDAALPLVQAAGSAPLWNDRGRALLALGRAASAANDFRRALAVDPGLVATRFNLGAALAAQGDLDAAIAQARCCIADAPEFAPAYPLLASWLADRGEHAAALPLLFDAVRRWPADLSVRSRLVDLLKSHPDAIVRSADDEAPLVALLRDADVDAQQLTAAGWLQQARDPGLARLIGADGHAEDPAALASLLNARLLALELISQGLPPNRTIERMLSRVRRWLLLSHESDRYPALCWALAAQCRLNGGAWPVPADEAARCRLDAARSICEAYPDIEPAHTAQGVESGDVAARLRAQYEAHAYPVWQRITRRPPQGFAGFCGPFRHASSPAPRGRPRILVAGCGTGRHAAQLASAMPDADIVAIDVSTASLRYAEARARALRISTISFACVDLHDAASLGGAFDHIECGGVLHLLADPEADWRALMPALAPGGTMRIGLYSSLARRGVAAARQRIADLVVPPCDDDALRAARARLLALPHDDALASVWRYTDFYSLAGFRDLMVNEHEDPFDIPRIARALTALGLAFLGFDQVDPDIHACKRALLTADDDSDLAGWAAFEEIYPDTFRAMYQFWCRPA</sequence>
<evidence type="ECO:0000256" key="2">
    <source>
        <dbReference type="ARBA" id="ARBA00022679"/>
    </source>
</evidence>
<evidence type="ECO:0000259" key="4">
    <source>
        <dbReference type="Pfam" id="PF13649"/>
    </source>
</evidence>
<name>A0A1H1KKA4_9BURK</name>
<dbReference type="InterPro" id="IPR029063">
    <property type="entry name" value="SAM-dependent_MTases_sf"/>
</dbReference>
<feature type="domain" description="Methyltransferase" evidence="4">
    <location>
        <begin position="420"/>
        <end position="515"/>
    </location>
</feature>
<dbReference type="PANTHER" id="PTHR43861">
    <property type="entry name" value="TRANS-ACONITATE 2-METHYLTRANSFERASE-RELATED"/>
    <property type="match status" value="1"/>
</dbReference>
<organism evidence="5 6">
    <name type="scientific">Paraburkholderia tuberum</name>
    <dbReference type="NCBI Taxonomy" id="157910"/>
    <lineage>
        <taxon>Bacteria</taxon>
        <taxon>Pseudomonadati</taxon>
        <taxon>Pseudomonadota</taxon>
        <taxon>Betaproteobacteria</taxon>
        <taxon>Burkholderiales</taxon>
        <taxon>Burkholderiaceae</taxon>
        <taxon>Paraburkholderia</taxon>
    </lineage>
</organism>
<dbReference type="AlphaFoldDB" id="A0A1H1KKA4"/>
<evidence type="ECO:0000256" key="3">
    <source>
        <dbReference type="PROSITE-ProRule" id="PRU00339"/>
    </source>
</evidence>
<protein>
    <submittedName>
        <fullName evidence="5">Tetratricopeptide repeat-containing protein</fullName>
    </submittedName>
</protein>
<dbReference type="Proteomes" id="UP000199365">
    <property type="component" value="Unassembled WGS sequence"/>
</dbReference>